<dbReference type="KEGG" id="barh:WN72_25580"/>
<name>A0AAE7TI93_9BRAD</name>
<proteinExistence type="predicted"/>
<evidence type="ECO:0000313" key="1">
    <source>
        <dbReference type="EMBL" id="QOZ69310.1"/>
    </source>
</evidence>
<organism evidence="1 2">
    <name type="scientific">Bradyrhizobium arachidis</name>
    <dbReference type="NCBI Taxonomy" id="858423"/>
    <lineage>
        <taxon>Bacteria</taxon>
        <taxon>Pseudomonadati</taxon>
        <taxon>Pseudomonadota</taxon>
        <taxon>Alphaproteobacteria</taxon>
        <taxon>Hyphomicrobiales</taxon>
        <taxon>Nitrobacteraceae</taxon>
        <taxon>Bradyrhizobium</taxon>
    </lineage>
</organism>
<sequence length="106" mass="12162">MFAEYANDLREIIQAAPQDELRLPHRNLRPFWCLYRMQRVYLVRVTTDSGARQLWLAATERGAAVDRVLDAIPEGWAASLVERELDADLTASLNMQPGEVRRHLVS</sequence>
<accession>A0AAE7TI93</accession>
<dbReference type="Proteomes" id="UP000594015">
    <property type="component" value="Chromosome"/>
</dbReference>
<gene>
    <name evidence="1" type="ORF">WN72_25580</name>
</gene>
<evidence type="ECO:0000313" key="2">
    <source>
        <dbReference type="Proteomes" id="UP000594015"/>
    </source>
</evidence>
<dbReference type="EMBL" id="CP030050">
    <property type="protein sequence ID" value="QOZ69310.1"/>
    <property type="molecule type" value="Genomic_DNA"/>
</dbReference>
<reference evidence="1 2" key="1">
    <citation type="submission" date="2018-06" db="EMBL/GenBank/DDBJ databases">
        <title>Comparative genomics of Bradyrhizobium nodulating Arachidis hypogaea.</title>
        <authorList>
            <person name="Li Y."/>
        </authorList>
    </citation>
    <scope>NUCLEOTIDE SEQUENCE [LARGE SCALE GENOMIC DNA]</scope>
    <source>
        <strain evidence="1 2">CCBAU 051107</strain>
    </source>
</reference>
<protein>
    <submittedName>
        <fullName evidence="1">Uncharacterized protein</fullName>
    </submittedName>
</protein>
<dbReference type="AlphaFoldDB" id="A0AAE7TI93"/>